<dbReference type="AlphaFoldDB" id="A0A2V1D8B0"/>
<reference evidence="1 2" key="1">
    <citation type="journal article" date="2018" name="Sci. Rep.">
        <title>Comparative genomics provides insights into the lifestyle and reveals functional heterogeneity of dark septate endophytic fungi.</title>
        <authorList>
            <person name="Knapp D.G."/>
            <person name="Nemeth J.B."/>
            <person name="Barry K."/>
            <person name="Hainaut M."/>
            <person name="Henrissat B."/>
            <person name="Johnson J."/>
            <person name="Kuo A."/>
            <person name="Lim J.H.P."/>
            <person name="Lipzen A."/>
            <person name="Nolan M."/>
            <person name="Ohm R.A."/>
            <person name="Tamas L."/>
            <person name="Grigoriev I.V."/>
            <person name="Spatafora J.W."/>
            <person name="Nagy L.G."/>
            <person name="Kovacs G.M."/>
        </authorList>
    </citation>
    <scope>NUCLEOTIDE SEQUENCE [LARGE SCALE GENOMIC DNA]</scope>
    <source>
        <strain evidence="1 2">DSE2036</strain>
    </source>
</reference>
<protein>
    <submittedName>
        <fullName evidence="1">Uncharacterized protein</fullName>
    </submittedName>
</protein>
<name>A0A2V1D8B0_9PLEO</name>
<proteinExistence type="predicted"/>
<accession>A0A2V1D8B0</accession>
<keyword evidence="2" id="KW-1185">Reference proteome</keyword>
<gene>
    <name evidence="1" type="ORF">DM02DRAFT_661648</name>
</gene>
<evidence type="ECO:0000313" key="2">
    <source>
        <dbReference type="Proteomes" id="UP000244855"/>
    </source>
</evidence>
<dbReference type="EMBL" id="KZ805569">
    <property type="protein sequence ID" value="PVH93773.1"/>
    <property type="molecule type" value="Genomic_DNA"/>
</dbReference>
<sequence>MGFSMTELHITLATIFRRFELELFESKREIEIDSARDCFLAEMVPEAVGVRVKVAKILEE</sequence>
<dbReference type="OrthoDB" id="3945418at2759"/>
<evidence type="ECO:0000313" key="1">
    <source>
        <dbReference type="EMBL" id="PVH93773.1"/>
    </source>
</evidence>
<organism evidence="1 2">
    <name type="scientific">Periconia macrospinosa</name>
    <dbReference type="NCBI Taxonomy" id="97972"/>
    <lineage>
        <taxon>Eukaryota</taxon>
        <taxon>Fungi</taxon>
        <taxon>Dikarya</taxon>
        <taxon>Ascomycota</taxon>
        <taxon>Pezizomycotina</taxon>
        <taxon>Dothideomycetes</taxon>
        <taxon>Pleosporomycetidae</taxon>
        <taxon>Pleosporales</taxon>
        <taxon>Massarineae</taxon>
        <taxon>Periconiaceae</taxon>
        <taxon>Periconia</taxon>
    </lineage>
</organism>
<dbReference type="Proteomes" id="UP000244855">
    <property type="component" value="Unassembled WGS sequence"/>
</dbReference>